<feature type="compositionally biased region" description="Basic residues" evidence="1">
    <location>
        <begin position="70"/>
        <end position="81"/>
    </location>
</feature>
<dbReference type="EMBL" id="RXIC02000023">
    <property type="protein sequence ID" value="KAB1213483.1"/>
    <property type="molecule type" value="Genomic_DNA"/>
</dbReference>
<evidence type="ECO:0000313" key="2">
    <source>
        <dbReference type="EMBL" id="KAB1213483.1"/>
    </source>
</evidence>
<feature type="compositionally biased region" description="Basic and acidic residues" evidence="1">
    <location>
        <begin position="100"/>
        <end position="123"/>
    </location>
</feature>
<feature type="compositionally biased region" description="Acidic residues" evidence="1">
    <location>
        <begin position="124"/>
        <end position="135"/>
    </location>
</feature>
<keyword evidence="3" id="KW-1185">Reference proteome</keyword>
<protein>
    <submittedName>
        <fullName evidence="2">Sucrose-phosphate synthase</fullName>
    </submittedName>
</protein>
<comment type="caution">
    <text evidence="2">The sequence shown here is derived from an EMBL/GenBank/DDBJ whole genome shotgun (WGS) entry which is preliminary data.</text>
</comment>
<feature type="region of interest" description="Disordered" evidence="1">
    <location>
        <begin position="69"/>
        <end position="135"/>
    </location>
</feature>
<evidence type="ECO:0000313" key="3">
    <source>
        <dbReference type="Proteomes" id="UP000516437"/>
    </source>
</evidence>
<sequence length="135" mass="15684">MRRSRRFCSEREAISAPPVISWRRSSPASMRPISTAPVFEYSFKKAASTRSPQERNTRLENMRWRIWNLVRRKKQAPKRGGKAPVAATKKKQEKVTNPLFEKRPEHRQSHPSEEGSEVAQDRSDPEEEEEPKAEA</sequence>
<organism evidence="2 3">
    <name type="scientific">Morella rubra</name>
    <name type="common">Chinese bayberry</name>
    <dbReference type="NCBI Taxonomy" id="262757"/>
    <lineage>
        <taxon>Eukaryota</taxon>
        <taxon>Viridiplantae</taxon>
        <taxon>Streptophyta</taxon>
        <taxon>Embryophyta</taxon>
        <taxon>Tracheophyta</taxon>
        <taxon>Spermatophyta</taxon>
        <taxon>Magnoliopsida</taxon>
        <taxon>eudicotyledons</taxon>
        <taxon>Gunneridae</taxon>
        <taxon>Pentapetalae</taxon>
        <taxon>rosids</taxon>
        <taxon>fabids</taxon>
        <taxon>Fagales</taxon>
        <taxon>Myricaceae</taxon>
        <taxon>Morella</taxon>
    </lineage>
</organism>
<dbReference type="OrthoDB" id="674531at2759"/>
<accession>A0A6A1VL71</accession>
<gene>
    <name evidence="2" type="ORF">CJ030_MR5G003447</name>
</gene>
<dbReference type="AlphaFoldDB" id="A0A6A1VL71"/>
<dbReference type="Proteomes" id="UP000516437">
    <property type="component" value="Chromosome 5"/>
</dbReference>
<name>A0A6A1VL71_9ROSI</name>
<reference evidence="2 3" key="1">
    <citation type="journal article" date="2019" name="Plant Biotechnol. J.">
        <title>The red bayberry genome and genetic basis of sex determination.</title>
        <authorList>
            <person name="Jia H.M."/>
            <person name="Jia H.J."/>
            <person name="Cai Q.L."/>
            <person name="Wang Y."/>
            <person name="Zhao H.B."/>
            <person name="Yang W.F."/>
            <person name="Wang G.Y."/>
            <person name="Li Y.H."/>
            <person name="Zhan D.L."/>
            <person name="Shen Y.T."/>
            <person name="Niu Q.F."/>
            <person name="Chang L."/>
            <person name="Qiu J."/>
            <person name="Zhao L."/>
            <person name="Xie H.B."/>
            <person name="Fu W.Y."/>
            <person name="Jin J."/>
            <person name="Li X.W."/>
            <person name="Jiao Y."/>
            <person name="Zhou C.C."/>
            <person name="Tu T."/>
            <person name="Chai C.Y."/>
            <person name="Gao J.L."/>
            <person name="Fan L.J."/>
            <person name="van de Weg E."/>
            <person name="Wang J.Y."/>
            <person name="Gao Z.S."/>
        </authorList>
    </citation>
    <scope>NUCLEOTIDE SEQUENCE [LARGE SCALE GENOMIC DNA]</scope>
    <source>
        <tissue evidence="2">Leaves</tissue>
    </source>
</reference>
<evidence type="ECO:0000256" key="1">
    <source>
        <dbReference type="SAM" id="MobiDB-lite"/>
    </source>
</evidence>
<proteinExistence type="predicted"/>